<keyword evidence="2" id="KW-0812">Transmembrane</keyword>
<protein>
    <recommendedName>
        <fullName evidence="5">DUF2157 domain-containing protein</fullName>
    </recommendedName>
</protein>
<feature type="transmembrane region" description="Helical" evidence="2">
    <location>
        <begin position="141"/>
        <end position="161"/>
    </location>
</feature>
<accession>A0A1G7HMG2</accession>
<feature type="transmembrane region" description="Helical" evidence="2">
    <location>
        <begin position="541"/>
        <end position="561"/>
    </location>
</feature>
<reference evidence="4" key="1">
    <citation type="submission" date="2016-10" db="EMBL/GenBank/DDBJ databases">
        <authorList>
            <person name="Varghese N."/>
            <person name="Submissions S."/>
        </authorList>
    </citation>
    <scope>NUCLEOTIDE SEQUENCE [LARGE SCALE GENOMIC DNA]</scope>
    <source>
        <strain evidence="4">DSM 44268</strain>
    </source>
</reference>
<feature type="transmembrane region" description="Helical" evidence="2">
    <location>
        <begin position="228"/>
        <end position="247"/>
    </location>
</feature>
<evidence type="ECO:0008006" key="5">
    <source>
        <dbReference type="Google" id="ProtNLM"/>
    </source>
</evidence>
<feature type="transmembrane region" description="Helical" evidence="2">
    <location>
        <begin position="693"/>
        <end position="710"/>
    </location>
</feature>
<keyword evidence="2" id="KW-1133">Transmembrane helix</keyword>
<proteinExistence type="predicted"/>
<dbReference type="NCBIfam" id="NF047321">
    <property type="entry name" value="SCO7613_CTERM"/>
    <property type="match status" value="1"/>
</dbReference>
<feature type="transmembrane region" description="Helical" evidence="2">
    <location>
        <begin position="440"/>
        <end position="459"/>
    </location>
</feature>
<gene>
    <name evidence="3" type="ORF">SAMN05660662_0711</name>
</gene>
<name>A0A1G7HMG2_9ACTN</name>
<feature type="transmembrane region" description="Helical" evidence="2">
    <location>
        <begin position="642"/>
        <end position="661"/>
    </location>
</feature>
<evidence type="ECO:0000256" key="2">
    <source>
        <dbReference type="SAM" id="Phobius"/>
    </source>
</evidence>
<evidence type="ECO:0000313" key="4">
    <source>
        <dbReference type="Proteomes" id="UP000199406"/>
    </source>
</evidence>
<feature type="transmembrane region" description="Helical" evidence="2">
    <location>
        <begin position="390"/>
        <end position="409"/>
    </location>
</feature>
<feature type="transmembrane region" description="Helical" evidence="2">
    <location>
        <begin position="518"/>
        <end position="535"/>
    </location>
</feature>
<evidence type="ECO:0000313" key="3">
    <source>
        <dbReference type="EMBL" id="SDF01598.1"/>
    </source>
</evidence>
<feature type="transmembrane region" description="Helical" evidence="2">
    <location>
        <begin position="416"/>
        <end position="434"/>
    </location>
</feature>
<feature type="compositionally biased region" description="Low complexity" evidence="1">
    <location>
        <begin position="71"/>
        <end position="83"/>
    </location>
</feature>
<feature type="transmembrane region" description="Helical" evidence="2">
    <location>
        <begin position="668"/>
        <end position="687"/>
    </location>
</feature>
<sequence>MRPGAAGWGTGCPVCGRPTGDVGAGPCPSCGLPAAAHAAHVVARIGTTLTELARDRDALLASLRAAAPHAPLHAGSAPVGAHVPAPPPVPATRSPTGAGTPGFPAAPPVGGAPPPPPAPPPLPSLPPPTPRPVRRLSPQQVLLGLGALLVVAAGITFVAVGWTRFGIVFQAGAMLTATALAAGFSSWSARRGLRATEEALAAAAAALLVIDLFAARALGLFALEDVPLRHWSAICCTVVVLVALSLGRLTRTTAMWPLTALLAAQPLPFLLLGDELLTGPAGVAAALALAAADLAAAQRLRAPLVPVARRLAQLAGGAGVLGGLAVSVWAGPGDSWTSTGVLALAGAAAVAHARRSPGAAPGLPPWTVPGAVGAVVGLALAGSLQHAGDVGWWIAAALGLSLLTVAALLGERPEPVAGAVAAGSALVLAHAALLADAERWAELAVVALAATVPAVVAAVRVPALRCPAATAALLAPAAAVLLARADAVFAATTAGLLLALLAAGAFAVATLRRGLPEEGVCAAVGAAVGLAAGATSGDVEAWGQVGLQLGIVGIAAGSYAVVAGRRWVGVLAVADLVVASWIAVGGAGVETPEAYTLPAALGLLVVALPALRSGAPSWAAEGAAAGVALVPSALVVVAEPTALRLVLVIAAACALVVAGTLLHRQAPFVVGAGVLLLVTVGRLAPFAPLLPRWLTLGTAGILLLVLGGTYERRRQQAREAVAWVGQMR</sequence>
<feature type="transmembrane region" description="Helical" evidence="2">
    <location>
        <begin position="568"/>
        <end position="588"/>
    </location>
</feature>
<dbReference type="OrthoDB" id="5198838at2"/>
<feature type="region of interest" description="Disordered" evidence="1">
    <location>
        <begin position="71"/>
        <end position="132"/>
    </location>
</feature>
<dbReference type="InterPro" id="IPR058062">
    <property type="entry name" value="SCO7613_C"/>
</dbReference>
<evidence type="ECO:0000256" key="1">
    <source>
        <dbReference type="SAM" id="MobiDB-lite"/>
    </source>
</evidence>
<feature type="transmembrane region" description="Helical" evidence="2">
    <location>
        <begin position="618"/>
        <end position="636"/>
    </location>
</feature>
<keyword evidence="2" id="KW-0472">Membrane</keyword>
<feature type="transmembrane region" description="Helical" evidence="2">
    <location>
        <begin position="594"/>
        <end position="611"/>
    </location>
</feature>
<feature type="transmembrane region" description="Helical" evidence="2">
    <location>
        <begin position="311"/>
        <end position="330"/>
    </location>
</feature>
<keyword evidence="4" id="KW-1185">Reference proteome</keyword>
<feature type="transmembrane region" description="Helical" evidence="2">
    <location>
        <begin position="489"/>
        <end position="511"/>
    </location>
</feature>
<dbReference type="STRING" id="1550231.SAMN05660662_0711"/>
<dbReference type="Proteomes" id="UP000199406">
    <property type="component" value="Unassembled WGS sequence"/>
</dbReference>
<feature type="transmembrane region" description="Helical" evidence="2">
    <location>
        <begin position="279"/>
        <end position="299"/>
    </location>
</feature>
<feature type="transmembrane region" description="Helical" evidence="2">
    <location>
        <begin position="199"/>
        <end position="222"/>
    </location>
</feature>
<dbReference type="EMBL" id="FNBT01000001">
    <property type="protein sequence ID" value="SDF01598.1"/>
    <property type="molecule type" value="Genomic_DNA"/>
</dbReference>
<feature type="transmembrane region" description="Helical" evidence="2">
    <location>
        <begin position="254"/>
        <end position="273"/>
    </location>
</feature>
<organism evidence="3 4">
    <name type="scientific">Blastococcus aurantiacus</name>
    <dbReference type="NCBI Taxonomy" id="1550231"/>
    <lineage>
        <taxon>Bacteria</taxon>
        <taxon>Bacillati</taxon>
        <taxon>Actinomycetota</taxon>
        <taxon>Actinomycetes</taxon>
        <taxon>Geodermatophilales</taxon>
        <taxon>Geodermatophilaceae</taxon>
        <taxon>Blastococcus</taxon>
    </lineage>
</organism>
<feature type="transmembrane region" description="Helical" evidence="2">
    <location>
        <begin position="167"/>
        <end position="187"/>
    </location>
</feature>
<feature type="compositionally biased region" description="Low complexity" evidence="1">
    <location>
        <begin position="91"/>
        <end position="103"/>
    </location>
</feature>
<feature type="compositionally biased region" description="Pro residues" evidence="1">
    <location>
        <begin position="104"/>
        <end position="131"/>
    </location>
</feature>
<feature type="transmembrane region" description="Helical" evidence="2">
    <location>
        <begin position="366"/>
        <end position="384"/>
    </location>
</feature>
<dbReference type="AlphaFoldDB" id="A0A1G7HMG2"/>